<dbReference type="EMBL" id="CM000158">
    <property type="protein sequence ID" value="EDW91235.2"/>
    <property type="molecule type" value="Genomic_DNA"/>
</dbReference>
<dbReference type="GO" id="GO:0005576">
    <property type="term" value="C:extracellular region"/>
    <property type="evidence" value="ECO:0007669"/>
    <property type="project" value="UniProtKB-SubCell"/>
</dbReference>
<dbReference type="KEGG" id="dya:Dyak_GE13706"/>
<reference evidence="11 12" key="2">
    <citation type="journal article" date="2007" name="PLoS Biol.">
        <title>Principles of genome evolution in the Drosophila melanogaster species group.</title>
        <authorList>
            <person name="Ranz J.M."/>
            <person name="Maurin D."/>
            <person name="Chan Y.S."/>
            <person name="von Grotthuss M."/>
            <person name="Hillier L.W."/>
            <person name="Roote J."/>
            <person name="Ashburner M."/>
            <person name="Bergman C.M."/>
        </authorList>
    </citation>
    <scope>NUCLEOTIDE SEQUENCE [LARGE SCALE GENOMIC DNA]</scope>
    <source>
        <strain evidence="12">Tai18E2 / Tucson 14021-0261.01</strain>
    </source>
</reference>
<dbReference type="SUPFAM" id="SSF50494">
    <property type="entry name" value="Trypsin-like serine proteases"/>
    <property type="match status" value="1"/>
</dbReference>
<dbReference type="PANTHER" id="PTHR24256">
    <property type="entry name" value="TRYPTASE-RELATED"/>
    <property type="match status" value="1"/>
</dbReference>
<protein>
    <recommendedName>
        <fullName evidence="10">Peptidase S1 domain-containing protein</fullName>
    </recommendedName>
</protein>
<evidence type="ECO:0000256" key="8">
    <source>
        <dbReference type="ARBA" id="ARBA00023157"/>
    </source>
</evidence>
<keyword evidence="3" id="KW-0645">Protease</keyword>
<dbReference type="InterPro" id="IPR001314">
    <property type="entry name" value="Peptidase_S1A"/>
</dbReference>
<dbReference type="GO" id="GO:0004252">
    <property type="term" value="F:serine-type endopeptidase activity"/>
    <property type="evidence" value="ECO:0007669"/>
    <property type="project" value="InterPro"/>
</dbReference>
<dbReference type="InterPro" id="IPR018114">
    <property type="entry name" value="TRYPSIN_HIS"/>
</dbReference>
<proteinExistence type="inferred from homology"/>
<dbReference type="SMART" id="SM00020">
    <property type="entry name" value="Tryp_SPc"/>
    <property type="match status" value="1"/>
</dbReference>
<dbReference type="AlphaFoldDB" id="B4P8Y1"/>
<dbReference type="MEROPS" id="S01.A47"/>
<gene>
    <name evidence="11" type="primary">Dyak\GE13706</name>
    <name evidence="11" type="synonym">dyak_GLEANR_13892</name>
    <name evidence="11" type="synonym">GE13706</name>
    <name evidence="11" type="ORF">Dyak_GE13706</name>
</gene>
<organism evidence="11 12">
    <name type="scientific">Drosophila yakuba</name>
    <name type="common">Fruit fly</name>
    <dbReference type="NCBI Taxonomy" id="7245"/>
    <lineage>
        <taxon>Eukaryota</taxon>
        <taxon>Metazoa</taxon>
        <taxon>Ecdysozoa</taxon>
        <taxon>Arthropoda</taxon>
        <taxon>Hexapoda</taxon>
        <taxon>Insecta</taxon>
        <taxon>Pterygota</taxon>
        <taxon>Neoptera</taxon>
        <taxon>Endopterygota</taxon>
        <taxon>Diptera</taxon>
        <taxon>Brachycera</taxon>
        <taxon>Muscomorpha</taxon>
        <taxon>Ephydroidea</taxon>
        <taxon>Drosophilidae</taxon>
        <taxon>Drosophila</taxon>
        <taxon>Sophophora</taxon>
    </lineage>
</organism>
<dbReference type="GO" id="GO:0006508">
    <property type="term" value="P:proteolysis"/>
    <property type="evidence" value="ECO:0007669"/>
    <property type="project" value="UniProtKB-KW"/>
</dbReference>
<dbReference type="PROSITE" id="PS50240">
    <property type="entry name" value="TRYPSIN_DOM"/>
    <property type="match status" value="1"/>
</dbReference>
<dbReference type="OrthoDB" id="547031at2759"/>
<keyword evidence="12" id="KW-1185">Reference proteome</keyword>
<evidence type="ECO:0000256" key="4">
    <source>
        <dbReference type="ARBA" id="ARBA00022729"/>
    </source>
</evidence>
<dbReference type="PROSITE" id="PS00134">
    <property type="entry name" value="TRYPSIN_HIS"/>
    <property type="match status" value="1"/>
</dbReference>
<dbReference type="InterPro" id="IPR051487">
    <property type="entry name" value="Ser/Thr_Proteases_Immune/Dev"/>
</dbReference>
<evidence type="ECO:0000259" key="10">
    <source>
        <dbReference type="PROSITE" id="PS50240"/>
    </source>
</evidence>
<keyword evidence="5 11" id="KW-0378">Hydrolase</keyword>
<evidence type="ECO:0000256" key="2">
    <source>
        <dbReference type="ARBA" id="ARBA00022525"/>
    </source>
</evidence>
<sequence>MCINKWRWHLHFQSVRSLLQLHIMEAGVVQLLLLVTLGFLNVHGQPHLLDPQCVTARSERNPGQYRVINGQDADLLANPWMVMVIERGMMKCGGSLITPRYVLTAAHCRSQTKSQLTVRLGEYDVNQPLDCSNYGCIPRPKEINVTRTYVPYQFTDFHKNDIALFRLETPVQYGDNIRSICLLMGDYNWASSILKSTSKFNTTGWGRTDSRTYSAVLQRISLTHLSLSYCAQFFGKSMDHNHICAASSTGFTCQGDSGGPLSARISIGSEIRVVLFGVVSFGLTHCHGPTVYSNVIPFASWIEMQTKRN</sequence>
<evidence type="ECO:0000256" key="7">
    <source>
        <dbReference type="ARBA" id="ARBA00023145"/>
    </source>
</evidence>
<comment type="subcellular location">
    <subcellularLocation>
        <location evidence="1">Secreted</location>
    </subcellularLocation>
</comment>
<dbReference type="eggNOG" id="KOG3627">
    <property type="taxonomic scope" value="Eukaryota"/>
</dbReference>
<evidence type="ECO:0000313" key="11">
    <source>
        <dbReference type="EMBL" id="EDW91235.2"/>
    </source>
</evidence>
<comment type="similarity">
    <text evidence="9">Belongs to the peptidase S1 family. CLIP subfamily.</text>
</comment>
<dbReference type="CDD" id="cd00190">
    <property type="entry name" value="Tryp_SPc"/>
    <property type="match status" value="1"/>
</dbReference>
<dbReference type="InterPro" id="IPR043504">
    <property type="entry name" value="Peptidase_S1_PA_chymotrypsin"/>
</dbReference>
<dbReference type="Proteomes" id="UP000002282">
    <property type="component" value="Chromosome 2R"/>
</dbReference>
<keyword evidence="2" id="KW-0964">Secreted</keyword>
<evidence type="ECO:0000256" key="5">
    <source>
        <dbReference type="ARBA" id="ARBA00022801"/>
    </source>
</evidence>
<evidence type="ECO:0000256" key="9">
    <source>
        <dbReference type="ARBA" id="ARBA00024195"/>
    </source>
</evidence>
<evidence type="ECO:0000256" key="1">
    <source>
        <dbReference type="ARBA" id="ARBA00004613"/>
    </source>
</evidence>
<dbReference type="FunFam" id="2.40.10.10:FF:000146">
    <property type="entry name" value="Serine protease 53"/>
    <property type="match status" value="1"/>
</dbReference>
<keyword evidence="6" id="KW-0720">Serine protease</keyword>
<dbReference type="Pfam" id="PF00089">
    <property type="entry name" value="Trypsin"/>
    <property type="match status" value="1"/>
</dbReference>
<reference evidence="11 12" key="1">
    <citation type="journal article" date="2007" name="Nature">
        <title>Evolution of genes and genomes on the Drosophila phylogeny.</title>
        <authorList>
            <consortium name="Drosophila 12 Genomes Consortium"/>
            <person name="Clark A.G."/>
            <person name="Eisen M.B."/>
            <person name="Smith D.R."/>
            <person name="Bergman C.M."/>
            <person name="Oliver B."/>
            <person name="Markow T.A."/>
            <person name="Kaufman T.C."/>
            <person name="Kellis M."/>
            <person name="Gelbart W."/>
            <person name="Iyer V.N."/>
            <person name="Pollard D.A."/>
            <person name="Sackton T.B."/>
            <person name="Larracuente A.M."/>
            <person name="Singh N.D."/>
            <person name="Abad J.P."/>
            <person name="Abt D.N."/>
            <person name="Adryan B."/>
            <person name="Aguade M."/>
            <person name="Akashi H."/>
            <person name="Anderson W.W."/>
            <person name="Aquadro C.F."/>
            <person name="Ardell D.H."/>
            <person name="Arguello R."/>
            <person name="Artieri C.G."/>
            <person name="Barbash D.A."/>
            <person name="Barker D."/>
            <person name="Barsanti P."/>
            <person name="Batterham P."/>
            <person name="Batzoglou S."/>
            <person name="Begun D."/>
            <person name="Bhutkar A."/>
            <person name="Blanco E."/>
            <person name="Bosak S.A."/>
            <person name="Bradley R.K."/>
            <person name="Brand A.D."/>
            <person name="Brent M.R."/>
            <person name="Brooks A.N."/>
            <person name="Brown R.H."/>
            <person name="Butlin R.K."/>
            <person name="Caggese C."/>
            <person name="Calvi B.R."/>
            <person name="Bernardo de Carvalho A."/>
            <person name="Caspi A."/>
            <person name="Castrezana S."/>
            <person name="Celniker S.E."/>
            <person name="Chang J.L."/>
            <person name="Chapple C."/>
            <person name="Chatterji S."/>
            <person name="Chinwalla A."/>
            <person name="Civetta A."/>
            <person name="Clifton S.W."/>
            <person name="Comeron J.M."/>
            <person name="Costello J.C."/>
            <person name="Coyne J.A."/>
            <person name="Daub J."/>
            <person name="David R.G."/>
            <person name="Delcher A.L."/>
            <person name="Delehaunty K."/>
            <person name="Do C.B."/>
            <person name="Ebling H."/>
            <person name="Edwards K."/>
            <person name="Eickbush T."/>
            <person name="Evans J.D."/>
            <person name="Filipski A."/>
            <person name="Findeiss S."/>
            <person name="Freyhult E."/>
            <person name="Fulton L."/>
            <person name="Fulton R."/>
            <person name="Garcia A.C."/>
            <person name="Gardiner A."/>
            <person name="Garfield D.A."/>
            <person name="Garvin B.E."/>
            <person name="Gibson G."/>
            <person name="Gilbert D."/>
            <person name="Gnerre S."/>
            <person name="Godfrey J."/>
            <person name="Good R."/>
            <person name="Gotea V."/>
            <person name="Gravely B."/>
            <person name="Greenberg A.J."/>
            <person name="Griffiths-Jones S."/>
            <person name="Gross S."/>
            <person name="Guigo R."/>
            <person name="Gustafson E.A."/>
            <person name="Haerty W."/>
            <person name="Hahn M.W."/>
            <person name="Halligan D.L."/>
            <person name="Halpern A.L."/>
            <person name="Halter G.M."/>
            <person name="Han M.V."/>
            <person name="Heger A."/>
            <person name="Hillier L."/>
            <person name="Hinrichs A.S."/>
            <person name="Holmes I."/>
            <person name="Hoskins R.A."/>
            <person name="Hubisz M.J."/>
            <person name="Hultmark D."/>
            <person name="Huntley M.A."/>
            <person name="Jaffe D.B."/>
            <person name="Jagadeeshan S."/>
            <person name="Jeck W.R."/>
            <person name="Johnson J."/>
            <person name="Jones C.D."/>
            <person name="Jordan W.C."/>
            <person name="Karpen G.H."/>
            <person name="Kataoka E."/>
            <person name="Keightley P.D."/>
            <person name="Kheradpour P."/>
            <person name="Kirkness E.F."/>
            <person name="Koerich L.B."/>
            <person name="Kristiansen K."/>
            <person name="Kudrna D."/>
            <person name="Kulathinal R.J."/>
            <person name="Kumar S."/>
            <person name="Kwok R."/>
            <person name="Lander E."/>
            <person name="Langley C.H."/>
            <person name="Lapoint R."/>
            <person name="Lazzaro B.P."/>
            <person name="Lee S.J."/>
            <person name="Levesque L."/>
            <person name="Li R."/>
            <person name="Lin C.F."/>
            <person name="Lin M.F."/>
            <person name="Lindblad-Toh K."/>
            <person name="Llopart A."/>
            <person name="Long M."/>
            <person name="Low L."/>
            <person name="Lozovsky E."/>
            <person name="Lu J."/>
            <person name="Luo M."/>
            <person name="Machado C.A."/>
            <person name="Makalowski W."/>
            <person name="Marzo M."/>
            <person name="Matsuda M."/>
            <person name="Matzkin L."/>
            <person name="McAllister B."/>
            <person name="McBride C.S."/>
            <person name="McKernan B."/>
            <person name="McKernan K."/>
            <person name="Mendez-Lago M."/>
            <person name="Minx P."/>
            <person name="Mollenhauer M.U."/>
            <person name="Montooth K."/>
            <person name="Mount S.M."/>
            <person name="Mu X."/>
            <person name="Myers E."/>
            <person name="Negre B."/>
            <person name="Newfeld S."/>
            <person name="Nielsen R."/>
            <person name="Noor M.A."/>
            <person name="O'Grady P."/>
            <person name="Pachter L."/>
            <person name="Papaceit M."/>
            <person name="Parisi M.J."/>
            <person name="Parisi M."/>
            <person name="Parts L."/>
            <person name="Pedersen J.S."/>
            <person name="Pesole G."/>
            <person name="Phillippy A.M."/>
            <person name="Ponting C.P."/>
            <person name="Pop M."/>
            <person name="Porcelli D."/>
            <person name="Powell J.R."/>
            <person name="Prohaska S."/>
            <person name="Pruitt K."/>
            <person name="Puig M."/>
            <person name="Quesneville H."/>
            <person name="Ram K.R."/>
            <person name="Rand D."/>
            <person name="Rasmussen M.D."/>
            <person name="Reed L.K."/>
            <person name="Reenan R."/>
            <person name="Reily A."/>
            <person name="Remington K.A."/>
            <person name="Rieger T.T."/>
            <person name="Ritchie M.G."/>
            <person name="Robin C."/>
            <person name="Rogers Y.H."/>
            <person name="Rohde C."/>
            <person name="Rozas J."/>
            <person name="Rubenfield M.J."/>
            <person name="Ruiz A."/>
            <person name="Russo S."/>
            <person name="Salzberg S.L."/>
            <person name="Sanchez-Gracia A."/>
            <person name="Saranga D.J."/>
            <person name="Sato H."/>
            <person name="Schaeffer S.W."/>
            <person name="Schatz M.C."/>
            <person name="Schlenke T."/>
            <person name="Schwartz R."/>
            <person name="Segarra C."/>
            <person name="Singh R.S."/>
            <person name="Sirot L."/>
            <person name="Sirota M."/>
            <person name="Sisneros N.B."/>
            <person name="Smith C.D."/>
            <person name="Smith T.F."/>
            <person name="Spieth J."/>
            <person name="Stage D.E."/>
            <person name="Stark A."/>
            <person name="Stephan W."/>
            <person name="Strausberg R.L."/>
            <person name="Strempel S."/>
            <person name="Sturgill D."/>
            <person name="Sutton G."/>
            <person name="Sutton G.G."/>
            <person name="Tao W."/>
            <person name="Teichmann S."/>
            <person name="Tobari Y.N."/>
            <person name="Tomimura Y."/>
            <person name="Tsolas J.M."/>
            <person name="Valente V.L."/>
            <person name="Venter E."/>
            <person name="Venter J.C."/>
            <person name="Vicario S."/>
            <person name="Vieira F.G."/>
            <person name="Vilella A.J."/>
            <person name="Villasante A."/>
            <person name="Walenz B."/>
            <person name="Wang J."/>
            <person name="Wasserman M."/>
            <person name="Watts T."/>
            <person name="Wilson D."/>
            <person name="Wilson R.K."/>
            <person name="Wing R.A."/>
            <person name="Wolfner M.F."/>
            <person name="Wong A."/>
            <person name="Wong G.K."/>
            <person name="Wu C.I."/>
            <person name="Wu G."/>
            <person name="Yamamoto D."/>
            <person name="Yang H.P."/>
            <person name="Yang S.P."/>
            <person name="Yorke J.A."/>
            <person name="Yoshida K."/>
            <person name="Zdobnov E."/>
            <person name="Zhang P."/>
            <person name="Zhang Y."/>
            <person name="Zimin A.V."/>
            <person name="Baldwin J."/>
            <person name="Abdouelleil A."/>
            <person name="Abdulkadir J."/>
            <person name="Abebe A."/>
            <person name="Abera B."/>
            <person name="Abreu J."/>
            <person name="Acer S.C."/>
            <person name="Aftuck L."/>
            <person name="Alexander A."/>
            <person name="An P."/>
            <person name="Anderson E."/>
            <person name="Anderson S."/>
            <person name="Arachi H."/>
            <person name="Azer M."/>
            <person name="Bachantsang P."/>
            <person name="Barry A."/>
            <person name="Bayul T."/>
            <person name="Berlin A."/>
            <person name="Bessette D."/>
            <person name="Bloom T."/>
            <person name="Blye J."/>
            <person name="Boguslavskiy L."/>
            <person name="Bonnet C."/>
            <person name="Boukhgalter B."/>
            <person name="Bourzgui I."/>
            <person name="Brown A."/>
            <person name="Cahill P."/>
            <person name="Channer S."/>
            <person name="Cheshatsang Y."/>
            <person name="Chuda L."/>
            <person name="Citroen M."/>
            <person name="Collymore A."/>
            <person name="Cooke P."/>
            <person name="Costello M."/>
            <person name="D'Aco K."/>
            <person name="Daza R."/>
            <person name="De Haan G."/>
            <person name="DeGray S."/>
            <person name="DeMaso C."/>
            <person name="Dhargay N."/>
            <person name="Dooley K."/>
            <person name="Dooley E."/>
            <person name="Doricent M."/>
            <person name="Dorje P."/>
            <person name="Dorjee K."/>
            <person name="Dupes A."/>
            <person name="Elong R."/>
            <person name="Falk J."/>
            <person name="Farina A."/>
            <person name="Faro S."/>
            <person name="Ferguson D."/>
            <person name="Fisher S."/>
            <person name="Foley C.D."/>
            <person name="Franke A."/>
            <person name="Friedrich D."/>
            <person name="Gadbois L."/>
            <person name="Gearin G."/>
            <person name="Gearin C.R."/>
            <person name="Giannoukos G."/>
            <person name="Goode T."/>
            <person name="Graham J."/>
            <person name="Grandbois E."/>
            <person name="Grewal S."/>
            <person name="Gyaltsen K."/>
            <person name="Hafez N."/>
            <person name="Hagos B."/>
            <person name="Hall J."/>
            <person name="Henson C."/>
            <person name="Hollinger A."/>
            <person name="Honan T."/>
            <person name="Huard M.D."/>
            <person name="Hughes L."/>
            <person name="Hurhula B."/>
            <person name="Husby M.E."/>
            <person name="Kamat A."/>
            <person name="Kanga B."/>
            <person name="Kashin S."/>
            <person name="Khazanovich D."/>
            <person name="Kisner P."/>
            <person name="Lance K."/>
            <person name="Lara M."/>
            <person name="Lee W."/>
            <person name="Lennon N."/>
            <person name="Letendre F."/>
            <person name="LeVine R."/>
            <person name="Lipovsky A."/>
            <person name="Liu X."/>
            <person name="Liu J."/>
            <person name="Liu S."/>
            <person name="Lokyitsang T."/>
            <person name="Lokyitsang Y."/>
            <person name="Lubonja R."/>
            <person name="Lui A."/>
            <person name="MacDonald P."/>
            <person name="Magnisalis V."/>
            <person name="Maru K."/>
            <person name="Matthews C."/>
            <person name="McCusker W."/>
            <person name="McDonough S."/>
            <person name="Mehta T."/>
            <person name="Meldrim J."/>
            <person name="Meneus L."/>
            <person name="Mihai O."/>
            <person name="Mihalev A."/>
            <person name="Mihova T."/>
            <person name="Mittelman R."/>
            <person name="Mlenga V."/>
            <person name="Montmayeur A."/>
            <person name="Mulrain L."/>
            <person name="Navidi A."/>
            <person name="Naylor J."/>
            <person name="Negash T."/>
            <person name="Nguyen T."/>
            <person name="Nguyen N."/>
            <person name="Nicol R."/>
            <person name="Norbu C."/>
            <person name="Norbu N."/>
            <person name="Novod N."/>
            <person name="O'Neill B."/>
            <person name="Osman S."/>
            <person name="Markiewicz E."/>
            <person name="Oyono O.L."/>
            <person name="Patti C."/>
            <person name="Phunkhang P."/>
            <person name="Pierre F."/>
            <person name="Priest M."/>
            <person name="Raghuraman S."/>
            <person name="Rege F."/>
            <person name="Reyes R."/>
            <person name="Rise C."/>
            <person name="Rogov P."/>
            <person name="Ross K."/>
            <person name="Ryan E."/>
            <person name="Settipalli S."/>
            <person name="Shea T."/>
            <person name="Sherpa N."/>
            <person name="Shi L."/>
            <person name="Shih D."/>
            <person name="Sparrow T."/>
            <person name="Spaulding J."/>
            <person name="Stalker J."/>
            <person name="Stange-Thomann N."/>
            <person name="Stavropoulos S."/>
            <person name="Stone C."/>
            <person name="Strader C."/>
            <person name="Tesfaye S."/>
            <person name="Thomson T."/>
            <person name="Thoulutsang Y."/>
            <person name="Thoulutsang D."/>
            <person name="Topham K."/>
            <person name="Topping I."/>
            <person name="Tsamla T."/>
            <person name="Vassiliev H."/>
            <person name="Vo A."/>
            <person name="Wangchuk T."/>
            <person name="Wangdi T."/>
            <person name="Weiand M."/>
            <person name="Wilkinson J."/>
            <person name="Wilson A."/>
            <person name="Yadav S."/>
            <person name="Young G."/>
            <person name="Yu Q."/>
            <person name="Zembek L."/>
            <person name="Zhong D."/>
            <person name="Zimmer A."/>
            <person name="Zwirko Z."/>
            <person name="Jaffe D.B."/>
            <person name="Alvarez P."/>
            <person name="Brockman W."/>
            <person name="Butler J."/>
            <person name="Chin C."/>
            <person name="Gnerre S."/>
            <person name="Grabherr M."/>
            <person name="Kleber M."/>
            <person name="Mauceli E."/>
            <person name="MacCallum I."/>
        </authorList>
    </citation>
    <scope>NUCLEOTIDE SEQUENCE [LARGE SCALE GENOMIC DNA]</scope>
    <source>
        <strain evidence="12">Tai18E2 / Tucson 14021-0261.01</strain>
    </source>
</reference>
<accession>B4P8Y1</accession>
<evidence type="ECO:0000313" key="12">
    <source>
        <dbReference type="Proteomes" id="UP000002282"/>
    </source>
</evidence>
<dbReference type="InterPro" id="IPR009003">
    <property type="entry name" value="Peptidase_S1_PA"/>
</dbReference>
<keyword evidence="8" id="KW-1015">Disulfide bond</keyword>
<feature type="domain" description="Peptidase S1" evidence="10">
    <location>
        <begin position="67"/>
        <end position="307"/>
    </location>
</feature>
<dbReference type="HOGENOM" id="CLU_006842_0_3_1"/>
<evidence type="ECO:0000256" key="6">
    <source>
        <dbReference type="ARBA" id="ARBA00022825"/>
    </source>
</evidence>
<dbReference type="InterPro" id="IPR001254">
    <property type="entry name" value="Trypsin_dom"/>
</dbReference>
<dbReference type="PRINTS" id="PR00722">
    <property type="entry name" value="CHYMOTRYPSIN"/>
</dbReference>
<keyword evidence="7" id="KW-0865">Zymogen</keyword>
<dbReference type="Gene3D" id="2.40.10.10">
    <property type="entry name" value="Trypsin-like serine proteases"/>
    <property type="match status" value="2"/>
</dbReference>
<keyword evidence="4" id="KW-0732">Signal</keyword>
<evidence type="ECO:0000256" key="3">
    <source>
        <dbReference type="ARBA" id="ARBA00022670"/>
    </source>
</evidence>
<name>B4P8Y1_DROYA</name>